<dbReference type="InterPro" id="IPR003783">
    <property type="entry name" value="Regulatory_RecX"/>
</dbReference>
<comment type="similarity">
    <text evidence="2">Belongs to the RecX family.</text>
</comment>
<dbReference type="Gene3D" id="1.10.10.10">
    <property type="entry name" value="Winged helix-like DNA-binding domain superfamily/Winged helix DNA-binding domain"/>
    <property type="match status" value="2"/>
</dbReference>
<evidence type="ECO:0000256" key="3">
    <source>
        <dbReference type="ARBA" id="ARBA00018111"/>
    </source>
</evidence>
<dbReference type="AlphaFoldDB" id="A0A6J7DCS5"/>
<feature type="domain" description="RecX first three-helical" evidence="6">
    <location>
        <begin position="15"/>
        <end position="52"/>
    </location>
</feature>
<dbReference type="Pfam" id="PF02631">
    <property type="entry name" value="RecX_HTH2"/>
    <property type="match status" value="1"/>
</dbReference>
<sequence>MRTVSADPELRLQHALETAHRYLNHRDRTVAEVRRQLESRRVEPGTIDQCVAVLEEQGYLDDTRYARLFAEDRRRLDGWGAERIERRLRHYGVPPEQIATTLEELGPADELTAALEVLRARLHGPPSDDRERERALALLVRRGYELDVAYDAVRAFGRT</sequence>
<evidence type="ECO:0000256" key="2">
    <source>
        <dbReference type="ARBA" id="ARBA00009695"/>
    </source>
</evidence>
<gene>
    <name evidence="7" type="ORF">UFOPK3423_00554</name>
</gene>
<dbReference type="GO" id="GO:0006282">
    <property type="term" value="P:regulation of DNA repair"/>
    <property type="evidence" value="ECO:0007669"/>
    <property type="project" value="InterPro"/>
</dbReference>
<name>A0A6J7DCS5_9ZZZZ</name>
<dbReference type="InterPro" id="IPR053924">
    <property type="entry name" value="RecX_HTH_2nd"/>
</dbReference>
<accession>A0A6J7DCS5</accession>
<dbReference type="GO" id="GO:0005737">
    <property type="term" value="C:cytoplasm"/>
    <property type="evidence" value="ECO:0007669"/>
    <property type="project" value="UniProtKB-SubCell"/>
</dbReference>
<dbReference type="PANTHER" id="PTHR33602">
    <property type="entry name" value="REGULATORY PROTEIN RECX FAMILY PROTEIN"/>
    <property type="match status" value="1"/>
</dbReference>
<comment type="subcellular location">
    <subcellularLocation>
        <location evidence="1">Cytoplasm</location>
    </subcellularLocation>
</comment>
<evidence type="ECO:0000259" key="6">
    <source>
        <dbReference type="Pfam" id="PF21982"/>
    </source>
</evidence>
<organism evidence="7">
    <name type="scientific">freshwater metagenome</name>
    <dbReference type="NCBI Taxonomy" id="449393"/>
    <lineage>
        <taxon>unclassified sequences</taxon>
        <taxon>metagenomes</taxon>
        <taxon>ecological metagenomes</taxon>
    </lineage>
</organism>
<reference evidence="7" key="1">
    <citation type="submission" date="2020-05" db="EMBL/GenBank/DDBJ databases">
        <authorList>
            <person name="Chiriac C."/>
            <person name="Salcher M."/>
            <person name="Ghai R."/>
            <person name="Kavagutti S V."/>
        </authorList>
    </citation>
    <scope>NUCLEOTIDE SEQUENCE</scope>
</reference>
<dbReference type="Pfam" id="PF21982">
    <property type="entry name" value="RecX_HTH1"/>
    <property type="match status" value="1"/>
</dbReference>
<evidence type="ECO:0000259" key="5">
    <source>
        <dbReference type="Pfam" id="PF02631"/>
    </source>
</evidence>
<proteinExistence type="inferred from homology"/>
<evidence type="ECO:0000313" key="7">
    <source>
        <dbReference type="EMBL" id="CAB4867420.1"/>
    </source>
</evidence>
<feature type="domain" description="RecX second three-helical" evidence="5">
    <location>
        <begin position="61"/>
        <end position="102"/>
    </location>
</feature>
<dbReference type="InterPro" id="IPR053926">
    <property type="entry name" value="RecX_HTH_1st"/>
</dbReference>
<dbReference type="PANTHER" id="PTHR33602:SF1">
    <property type="entry name" value="REGULATORY PROTEIN RECX FAMILY PROTEIN"/>
    <property type="match status" value="1"/>
</dbReference>
<evidence type="ECO:0000256" key="4">
    <source>
        <dbReference type="ARBA" id="ARBA00022490"/>
    </source>
</evidence>
<dbReference type="HAMAP" id="MF_01114">
    <property type="entry name" value="RecX"/>
    <property type="match status" value="1"/>
</dbReference>
<keyword evidence="4" id="KW-0963">Cytoplasm</keyword>
<protein>
    <recommendedName>
        <fullName evidence="3">Regulatory protein RecX</fullName>
    </recommendedName>
</protein>
<dbReference type="InterPro" id="IPR036388">
    <property type="entry name" value="WH-like_DNA-bd_sf"/>
</dbReference>
<dbReference type="EMBL" id="CAFBLQ010000044">
    <property type="protein sequence ID" value="CAB4867420.1"/>
    <property type="molecule type" value="Genomic_DNA"/>
</dbReference>
<evidence type="ECO:0000256" key="1">
    <source>
        <dbReference type="ARBA" id="ARBA00004496"/>
    </source>
</evidence>